<proteinExistence type="predicted"/>
<reference evidence="2 3" key="1">
    <citation type="submission" date="2018-06" db="EMBL/GenBank/DDBJ databases">
        <title>Spirosoma sp. HMF3257 Genome sequencing and assembly.</title>
        <authorList>
            <person name="Kang H."/>
            <person name="Cha I."/>
            <person name="Kim H."/>
            <person name="Kang J."/>
            <person name="Joh K."/>
        </authorList>
    </citation>
    <scope>NUCLEOTIDE SEQUENCE [LARGE SCALE GENOMIC DNA]</scope>
    <source>
        <strain evidence="2 3">HMF3257</strain>
    </source>
</reference>
<dbReference type="InterPro" id="IPR051262">
    <property type="entry name" value="SMP-30/CGR1_Lactonase"/>
</dbReference>
<protein>
    <submittedName>
        <fullName evidence="2">SMP-30/gluconolactonase/LRE family protein</fullName>
    </submittedName>
</protein>
<evidence type="ECO:0000313" key="3">
    <source>
        <dbReference type="Proteomes" id="UP000249016"/>
    </source>
</evidence>
<dbReference type="SUPFAM" id="SSF63829">
    <property type="entry name" value="Calcium-dependent phosphotriesterase"/>
    <property type="match status" value="1"/>
</dbReference>
<dbReference type="RefSeq" id="WP_111343662.1">
    <property type="nucleotide sequence ID" value="NZ_QLII01000001.1"/>
</dbReference>
<dbReference type="InterPro" id="IPR013658">
    <property type="entry name" value="SGL"/>
</dbReference>
<dbReference type="PANTHER" id="PTHR47572">
    <property type="entry name" value="LIPOPROTEIN-RELATED"/>
    <property type="match status" value="1"/>
</dbReference>
<name>A0A327NMU3_9BACT</name>
<sequence>MQVTVQKWVDVPFYTEGPVVSLDGRCFFTTLSGGVIGTVVENGTIEQWGSSVCPNGQVISADGFHWVCDSQQAGIVRFDPQGNFIDYPAKDTIAQIPIHTPNDLILDRYQNLYFTDSIRVDGKVLFRGADGTEKLVVRGIDYPNGLGLSPDERMLYVAESYRNRILAIELREPGVARSKPEVFAQLPSHPSGEPTRNLPDGIAVGPDGSVWVAHYGMQAIQVIDATGHLRFSIDTQLPLTSNLCFIEWSRHQQILLVTGGYGEPGPGP</sequence>
<comment type="caution">
    <text evidence="2">The sequence shown here is derived from an EMBL/GenBank/DDBJ whole genome shotgun (WGS) entry which is preliminary data.</text>
</comment>
<dbReference type="Proteomes" id="UP000249016">
    <property type="component" value="Unassembled WGS sequence"/>
</dbReference>
<gene>
    <name evidence="2" type="ORF">HMF3257_16275</name>
</gene>
<dbReference type="PANTHER" id="PTHR47572:SF5">
    <property type="entry name" value="BLR2277 PROTEIN"/>
    <property type="match status" value="1"/>
</dbReference>
<dbReference type="Gene3D" id="2.120.10.30">
    <property type="entry name" value="TolB, C-terminal domain"/>
    <property type="match status" value="1"/>
</dbReference>
<organism evidence="2 3">
    <name type="scientific">Spirosoma telluris</name>
    <dbReference type="NCBI Taxonomy" id="2183553"/>
    <lineage>
        <taxon>Bacteria</taxon>
        <taxon>Pseudomonadati</taxon>
        <taxon>Bacteroidota</taxon>
        <taxon>Cytophagia</taxon>
        <taxon>Cytophagales</taxon>
        <taxon>Cytophagaceae</taxon>
        <taxon>Spirosoma</taxon>
    </lineage>
</organism>
<evidence type="ECO:0000313" key="2">
    <source>
        <dbReference type="EMBL" id="RAI75346.1"/>
    </source>
</evidence>
<dbReference type="EMBL" id="QLII01000001">
    <property type="protein sequence ID" value="RAI75346.1"/>
    <property type="molecule type" value="Genomic_DNA"/>
</dbReference>
<dbReference type="Pfam" id="PF08450">
    <property type="entry name" value="SGL"/>
    <property type="match status" value="1"/>
</dbReference>
<accession>A0A327NMU3</accession>
<evidence type="ECO:0000259" key="1">
    <source>
        <dbReference type="Pfam" id="PF08450"/>
    </source>
</evidence>
<keyword evidence="3" id="KW-1185">Reference proteome</keyword>
<dbReference type="AlphaFoldDB" id="A0A327NMU3"/>
<dbReference type="InterPro" id="IPR011042">
    <property type="entry name" value="6-blade_b-propeller_TolB-like"/>
</dbReference>
<feature type="domain" description="SMP-30/Gluconolactonase/LRE-like region" evidence="1">
    <location>
        <begin position="99"/>
        <end position="246"/>
    </location>
</feature>
<dbReference type="OrthoDB" id="241638at2"/>